<protein>
    <submittedName>
        <fullName evidence="3">Ribosomal protein S18 acetylase RimI</fullName>
    </submittedName>
</protein>
<dbReference type="GO" id="GO:0008080">
    <property type="term" value="F:N-acetyltransferase activity"/>
    <property type="evidence" value="ECO:0007669"/>
    <property type="project" value="InterPro"/>
</dbReference>
<evidence type="ECO:0000259" key="2">
    <source>
        <dbReference type="PROSITE" id="PS51186"/>
    </source>
</evidence>
<dbReference type="InterPro" id="IPR000182">
    <property type="entry name" value="GNAT_dom"/>
</dbReference>
<keyword evidence="4" id="KW-1185">Reference proteome</keyword>
<accession>A0A1H9U4H7</accession>
<organism evidence="3 4">
    <name type="scientific">Lentzea xinjiangensis</name>
    <dbReference type="NCBI Taxonomy" id="402600"/>
    <lineage>
        <taxon>Bacteria</taxon>
        <taxon>Bacillati</taxon>
        <taxon>Actinomycetota</taxon>
        <taxon>Actinomycetes</taxon>
        <taxon>Pseudonocardiales</taxon>
        <taxon>Pseudonocardiaceae</taxon>
        <taxon>Lentzea</taxon>
    </lineage>
</organism>
<dbReference type="InterPro" id="IPR050769">
    <property type="entry name" value="NAT_camello-type"/>
</dbReference>
<keyword evidence="1" id="KW-0808">Transferase</keyword>
<dbReference type="RefSeq" id="WP_089958205.1">
    <property type="nucleotide sequence ID" value="NZ_FOFR01000020.1"/>
</dbReference>
<dbReference type="STRING" id="402600.SAMN05216188_12059"/>
<gene>
    <name evidence="3" type="ORF">SAMN05216188_12059</name>
</gene>
<dbReference type="SUPFAM" id="SSF55729">
    <property type="entry name" value="Acyl-CoA N-acyltransferases (Nat)"/>
    <property type="match status" value="1"/>
</dbReference>
<dbReference type="AlphaFoldDB" id="A0A1H9U4H7"/>
<keyword evidence="3" id="KW-0687">Ribonucleoprotein</keyword>
<dbReference type="GO" id="GO:0005840">
    <property type="term" value="C:ribosome"/>
    <property type="evidence" value="ECO:0007669"/>
    <property type="project" value="UniProtKB-KW"/>
</dbReference>
<dbReference type="PANTHER" id="PTHR13947">
    <property type="entry name" value="GNAT FAMILY N-ACETYLTRANSFERASE"/>
    <property type="match status" value="1"/>
</dbReference>
<dbReference type="OrthoDB" id="4322031at2"/>
<dbReference type="PROSITE" id="PS51186">
    <property type="entry name" value="GNAT"/>
    <property type="match status" value="1"/>
</dbReference>
<proteinExistence type="predicted"/>
<dbReference type="PANTHER" id="PTHR13947:SF37">
    <property type="entry name" value="LD18367P"/>
    <property type="match status" value="1"/>
</dbReference>
<evidence type="ECO:0000256" key="1">
    <source>
        <dbReference type="ARBA" id="ARBA00022679"/>
    </source>
</evidence>
<dbReference type="Proteomes" id="UP000199352">
    <property type="component" value="Unassembled WGS sequence"/>
</dbReference>
<dbReference type="CDD" id="cd04301">
    <property type="entry name" value="NAT_SF"/>
    <property type="match status" value="1"/>
</dbReference>
<reference evidence="4" key="1">
    <citation type="submission" date="2016-10" db="EMBL/GenBank/DDBJ databases">
        <authorList>
            <person name="Varghese N."/>
            <person name="Submissions S."/>
        </authorList>
    </citation>
    <scope>NUCLEOTIDE SEQUENCE [LARGE SCALE GENOMIC DNA]</scope>
    <source>
        <strain evidence="4">CGMCC 4.3525</strain>
    </source>
</reference>
<name>A0A1H9U4H7_9PSEU</name>
<evidence type="ECO:0000313" key="3">
    <source>
        <dbReference type="EMBL" id="SES04067.1"/>
    </source>
</evidence>
<keyword evidence="3" id="KW-0689">Ribosomal protein</keyword>
<evidence type="ECO:0000313" key="4">
    <source>
        <dbReference type="Proteomes" id="UP000199352"/>
    </source>
</evidence>
<dbReference type="Pfam" id="PF00583">
    <property type="entry name" value="Acetyltransf_1"/>
    <property type="match status" value="1"/>
</dbReference>
<dbReference type="Gene3D" id="3.40.630.30">
    <property type="match status" value="1"/>
</dbReference>
<dbReference type="EMBL" id="FOFR01000020">
    <property type="protein sequence ID" value="SES04067.1"/>
    <property type="molecule type" value="Genomic_DNA"/>
</dbReference>
<dbReference type="InterPro" id="IPR016181">
    <property type="entry name" value="Acyl_CoA_acyltransferase"/>
</dbReference>
<feature type="domain" description="N-acetyltransferase" evidence="2">
    <location>
        <begin position="14"/>
        <end position="155"/>
    </location>
</feature>
<sequence length="168" mass="17855">MNVHIGPIGAGHAGEVLTVQRAAYLPEARRYGAWDLPPLVETLDEIRDHLGDGTPAFGAFDGPRLVGSVRSRIDGERMEIARLAVAPDVQGGGVGRRLLRAVAEHAPTTVSVVWLLTGAESDENLRFYESAGFVRAREHLDAVGIRCVTLEQKVISRSGAGHAGLAGS</sequence>